<dbReference type="PROSITE" id="PS50878">
    <property type="entry name" value="RT_POL"/>
    <property type="match status" value="1"/>
</dbReference>
<accession>A0A5N3V872</accession>
<evidence type="ECO:0000313" key="3">
    <source>
        <dbReference type="EMBL" id="KAB0345279.1"/>
    </source>
</evidence>
<evidence type="ECO:0000313" key="4">
    <source>
        <dbReference type="Proteomes" id="UP000326458"/>
    </source>
</evidence>
<dbReference type="Pfam" id="PF00078">
    <property type="entry name" value="RVT_1"/>
    <property type="match status" value="1"/>
</dbReference>
<dbReference type="InterPro" id="IPR043636">
    <property type="entry name" value="L1_RRM_dom"/>
</dbReference>
<keyword evidence="4" id="KW-1185">Reference proteome</keyword>
<protein>
    <recommendedName>
        <fullName evidence="2">Reverse transcriptase domain-containing protein</fullName>
    </recommendedName>
</protein>
<dbReference type="PANTHER" id="PTHR47027">
    <property type="entry name" value="REVERSE TRANSCRIPTASE DOMAIN-CONTAINING PROTEIN"/>
    <property type="match status" value="1"/>
</dbReference>
<dbReference type="InterPro" id="IPR000477">
    <property type="entry name" value="RT_dom"/>
</dbReference>
<comment type="caution">
    <text evidence="3">The sequence shown here is derived from an EMBL/GenBank/DDBJ whole genome shotgun (WGS) entry which is preliminary data.</text>
</comment>
<proteinExistence type="inferred from homology"/>
<comment type="similarity">
    <text evidence="1">Belongs to the transposase 22 family.</text>
</comment>
<sequence length="281" mass="31756">MKKEIVNQIQEAQRVPYRINPRGNMPRHILIKLKKTKHKERIFKAAREKQQVTYKGNPIHLTADLSAETLQARREWQDIFKMGIPDHLTCLVRNLYAGQEATVRTGHGTTDWFQIGKGIHHGCILSPCLFNLYAEHITRNAGLDEAQAGIKIAGRNINNLRYGDGTTLMAESEEELKSLLMKVKEESKKVGLKLNIQKTKIMASGPITSWEIDGETVETVSDFIFGGSKITADGDCSHEIKRRFLLGRKVMTNLDSILKSRDITLPTKVHLVKAMVFPVVM</sequence>
<reference evidence="3 4" key="1">
    <citation type="submission" date="2019-06" db="EMBL/GenBank/DDBJ databases">
        <title>Discovery of a novel chromosome fission-fusion reversal in muntjac.</title>
        <authorList>
            <person name="Mudd A.B."/>
            <person name="Bredeson J.V."/>
            <person name="Baum R."/>
            <person name="Hockemeyer D."/>
            <person name="Rokhsar D.S."/>
        </authorList>
    </citation>
    <scope>NUCLEOTIDE SEQUENCE [LARGE SCALE GENOMIC DNA]</scope>
    <source>
        <strain evidence="3">UTSW_UCB_Mm</strain>
        <tissue evidence="3">Fibroblast cell line</tissue>
    </source>
</reference>
<evidence type="ECO:0000259" key="2">
    <source>
        <dbReference type="PROSITE" id="PS50878"/>
    </source>
</evidence>
<feature type="domain" description="Reverse transcriptase" evidence="2">
    <location>
        <begin position="1"/>
        <end position="230"/>
    </location>
</feature>
<dbReference type="PANTHER" id="PTHR47027:SF8">
    <property type="entry name" value="RIBONUCLEASE H"/>
    <property type="match status" value="1"/>
</dbReference>
<dbReference type="Pfam" id="PF02994">
    <property type="entry name" value="Transposase_22"/>
    <property type="match status" value="1"/>
</dbReference>
<dbReference type="Proteomes" id="UP000326458">
    <property type="component" value="Unassembled WGS sequence"/>
</dbReference>
<gene>
    <name evidence="3" type="ORF">FD754_022205</name>
</gene>
<evidence type="ECO:0000256" key="1">
    <source>
        <dbReference type="ARBA" id="ARBA00061640"/>
    </source>
</evidence>
<dbReference type="EMBL" id="VCEA01000003">
    <property type="protein sequence ID" value="KAB0345279.1"/>
    <property type="molecule type" value="Genomic_DNA"/>
</dbReference>
<name>A0A5N3V872_MUNMU</name>
<dbReference type="FunFam" id="3.30.70.1820:FF:000002">
    <property type="entry name" value="LINE-1 retrotransposable element ORF1 protein"/>
    <property type="match status" value="1"/>
</dbReference>
<dbReference type="Gene3D" id="3.30.70.1820">
    <property type="entry name" value="L1 transposable element, RRM domain"/>
    <property type="match status" value="1"/>
</dbReference>
<dbReference type="AlphaFoldDB" id="A0A5N3V872"/>
<organism evidence="3 4">
    <name type="scientific">Muntiacus muntjak</name>
    <name type="common">Barking deer</name>
    <name type="synonym">Indian muntjac</name>
    <dbReference type="NCBI Taxonomy" id="9888"/>
    <lineage>
        <taxon>Eukaryota</taxon>
        <taxon>Metazoa</taxon>
        <taxon>Chordata</taxon>
        <taxon>Craniata</taxon>
        <taxon>Vertebrata</taxon>
        <taxon>Euteleostomi</taxon>
        <taxon>Mammalia</taxon>
        <taxon>Eutheria</taxon>
        <taxon>Laurasiatheria</taxon>
        <taxon>Artiodactyla</taxon>
        <taxon>Ruminantia</taxon>
        <taxon>Pecora</taxon>
        <taxon>Cervidae</taxon>
        <taxon>Muntiacinae</taxon>
        <taxon>Muntiacus</taxon>
    </lineage>
</organism>